<dbReference type="PANTHER" id="PTHR10668">
    <property type="entry name" value="PHYTOENE DEHYDROGENASE"/>
    <property type="match status" value="1"/>
</dbReference>
<dbReference type="SUPFAM" id="SSF51905">
    <property type="entry name" value="FAD/NAD(P)-binding domain"/>
    <property type="match status" value="1"/>
</dbReference>
<organism evidence="1 2">
    <name type="scientific">Gracilimonas mengyeensis</name>
    <dbReference type="NCBI Taxonomy" id="1302730"/>
    <lineage>
        <taxon>Bacteria</taxon>
        <taxon>Pseudomonadati</taxon>
        <taxon>Balneolota</taxon>
        <taxon>Balneolia</taxon>
        <taxon>Balneolales</taxon>
        <taxon>Balneolaceae</taxon>
        <taxon>Gracilimonas</taxon>
    </lineage>
</organism>
<evidence type="ECO:0000313" key="2">
    <source>
        <dbReference type="Proteomes" id="UP000317557"/>
    </source>
</evidence>
<dbReference type="EMBL" id="FXTP01000001">
    <property type="protein sequence ID" value="SMO38329.1"/>
    <property type="molecule type" value="Genomic_DNA"/>
</dbReference>
<dbReference type="OrthoDB" id="833207at2"/>
<accession>A0A521AU35</accession>
<gene>
    <name evidence="1" type="ORF">SAMN06265219_101376</name>
</gene>
<evidence type="ECO:0000313" key="1">
    <source>
        <dbReference type="EMBL" id="SMO38329.1"/>
    </source>
</evidence>
<dbReference type="AlphaFoldDB" id="A0A521AU35"/>
<name>A0A521AU35_9BACT</name>
<reference evidence="1 2" key="1">
    <citation type="submission" date="2017-05" db="EMBL/GenBank/DDBJ databases">
        <authorList>
            <person name="Varghese N."/>
            <person name="Submissions S."/>
        </authorList>
    </citation>
    <scope>NUCLEOTIDE SEQUENCE [LARGE SCALE GENOMIC DNA]</scope>
    <source>
        <strain evidence="1 2">DSM 21985</strain>
    </source>
</reference>
<dbReference type="Gene3D" id="3.90.660.50">
    <property type="match status" value="1"/>
</dbReference>
<dbReference type="RefSeq" id="WP_142452883.1">
    <property type="nucleotide sequence ID" value="NZ_FXTP01000001.1"/>
</dbReference>
<proteinExistence type="predicted"/>
<keyword evidence="2" id="KW-1185">Reference proteome</keyword>
<dbReference type="Proteomes" id="UP000317557">
    <property type="component" value="Unassembled WGS sequence"/>
</dbReference>
<protein>
    <submittedName>
        <fullName evidence="1">Phytoene dehydrogenase-related protein</fullName>
    </submittedName>
</protein>
<dbReference type="InterPro" id="IPR036188">
    <property type="entry name" value="FAD/NAD-bd_sf"/>
</dbReference>
<dbReference type="Gene3D" id="3.50.50.60">
    <property type="entry name" value="FAD/NAD(P)-binding domain"/>
    <property type="match status" value="1"/>
</dbReference>
<dbReference type="PANTHER" id="PTHR10668:SF105">
    <property type="entry name" value="DEHYDROGENASE-RELATED"/>
    <property type="match status" value="1"/>
</dbReference>
<dbReference type="Pfam" id="PF13450">
    <property type="entry name" value="NAD_binding_8"/>
    <property type="match status" value="1"/>
</dbReference>
<sequence>MSEASSTYDAVVVGSGPNGLSAAIRLAQEGLQVLVLEAKATPGGGTRTQELTEPVFLHDVCSAVHPTAAGSPFLSTLPLQQHGLEWVHPTYPFAHPLDDGDAAVAERSVEATAKSLGIDRSSYQQLFQQLSAHWTSLSSDVLGRLRIPKHPLITARFGFYGMFSADQLSTMKFSQAKTRALFAGCAAHSILPLEKAFSASFGLVLAASAHAVGWPFAKGGSASITKAMISYLESLGGTVECKQEVRTLKDIPSSRAVLFDLTPRQIARIASNKLPSGYKDKLQDYTYGPGVFKIDWALSEPVPWKNKACRKAGTLHLGGSFEEIASGEKAAWDGKHSETPYVLAAQPSVFDDGRAPEGKHTFWAYCHVPSGSTKDMTDIIEKQIERFAPGFRDTIISKHSMNTKAFEQYNPNYIGGDINGGAQFFKQLFGRPVMKWNPYKIPAEGLYICSSSTPPGGGVHGMCGLHAAETVLKNEFGKA</sequence>